<accession>A0ABS1FNQ1</accession>
<proteinExistence type="predicted"/>
<feature type="region of interest" description="Disordered" evidence="1">
    <location>
        <begin position="433"/>
        <end position="588"/>
    </location>
</feature>
<feature type="compositionally biased region" description="Gly residues" evidence="1">
    <location>
        <begin position="448"/>
        <end position="465"/>
    </location>
</feature>
<feature type="compositionally biased region" description="Low complexity" evidence="1">
    <location>
        <begin position="504"/>
        <end position="515"/>
    </location>
</feature>
<feature type="compositionally biased region" description="Gly residues" evidence="1">
    <location>
        <begin position="516"/>
        <end position="529"/>
    </location>
</feature>
<feature type="compositionally biased region" description="Low complexity" evidence="1">
    <location>
        <begin position="472"/>
        <end position="481"/>
    </location>
</feature>
<comment type="caution">
    <text evidence="2">The sequence shown here is derived from an EMBL/GenBank/DDBJ whole genome shotgun (WGS) entry which is preliminary data.</text>
</comment>
<dbReference type="EMBL" id="JAENIP010000017">
    <property type="protein sequence ID" value="MBK1845046.1"/>
    <property type="molecule type" value="Genomic_DNA"/>
</dbReference>
<evidence type="ECO:0000313" key="2">
    <source>
        <dbReference type="EMBL" id="MBK1845046.1"/>
    </source>
</evidence>
<name>A0ABS1FNQ1_9CORY</name>
<dbReference type="Proteomes" id="UP000650005">
    <property type="component" value="Unassembled WGS sequence"/>
</dbReference>
<keyword evidence="3" id="KW-1185">Reference proteome</keyword>
<reference evidence="2" key="1">
    <citation type="submission" date="2021-01" db="EMBL/GenBank/DDBJ databases">
        <title>Characterization of Corynebacterium spp. from penguins.</title>
        <authorList>
            <person name="Svec P."/>
        </authorList>
    </citation>
    <scope>NUCLEOTIDE SEQUENCE</scope>
    <source>
        <strain evidence="2">CCM 8835</strain>
    </source>
</reference>
<evidence type="ECO:0000313" key="3">
    <source>
        <dbReference type="Proteomes" id="UP000650005"/>
    </source>
</evidence>
<feature type="region of interest" description="Disordered" evidence="1">
    <location>
        <begin position="286"/>
        <end position="306"/>
    </location>
</feature>
<feature type="compositionally biased region" description="Gly residues" evidence="1">
    <location>
        <begin position="288"/>
        <end position="297"/>
    </location>
</feature>
<feature type="compositionally biased region" description="Low complexity" evidence="1">
    <location>
        <begin position="433"/>
        <end position="446"/>
    </location>
</feature>
<feature type="compositionally biased region" description="Gly residues" evidence="1">
    <location>
        <begin position="482"/>
        <end position="493"/>
    </location>
</feature>
<evidence type="ECO:0000256" key="1">
    <source>
        <dbReference type="SAM" id="MobiDB-lite"/>
    </source>
</evidence>
<dbReference type="RefSeq" id="WP_200260840.1">
    <property type="nucleotide sequence ID" value="NZ_JAENIP020000001.1"/>
</dbReference>
<feature type="region of interest" description="Disordered" evidence="1">
    <location>
        <begin position="330"/>
        <end position="370"/>
    </location>
</feature>
<organism evidence="2 3">
    <name type="scientific">Corynebacterium antarcticum</name>
    <dbReference type="NCBI Taxonomy" id="2800405"/>
    <lineage>
        <taxon>Bacteria</taxon>
        <taxon>Bacillati</taxon>
        <taxon>Actinomycetota</taxon>
        <taxon>Actinomycetes</taxon>
        <taxon>Mycobacteriales</taxon>
        <taxon>Corynebacteriaceae</taxon>
        <taxon>Corynebacterium</taxon>
    </lineage>
</organism>
<feature type="compositionally biased region" description="Low complexity" evidence="1">
    <location>
        <begin position="354"/>
        <end position="364"/>
    </location>
</feature>
<sequence length="588" mass="57245">MSIRFDVPELDSIVVSLQENQQKIQRTSNQITFGPRISEYSSAPGLEDLGRQHAQVLAGGAGSAEDVLTVCRAQAEWLAEALHSTVQTLETMDGVTRIQLVTGAPGPEVTSDAIPFPDRPGADYRPFTFTPPHVDGGVDSLAALAAMFSTTNTAAAERAEQTWSRAATQTGEIADELESIAGQIRNLTEGESFEQAAQTISTVAASTRVFSGNARIMERSVAQLNPINSWAQSEIAAAQAEIESIEDPEEREIAEKAWVSSFLSGSLPAEVSSAVPPISHLMESAVNGHGGHAGDGGSQTVFSDTAPAITGGTGTAAVGGTAGTIASAQAGGTDLASPDSLGTSAAGVGGGGPLAPTSGPVAVTGRGGGGVPVTGATAPGGISGHGSGAGGGVFVTGPAALGAAAGTGTGTGAGGDGTGSGVGSGRGGLVPGTVSGVSGGVRSTSGAPSGGSGRNVAGIGTGGAGHRSAAVSGARPGAGLSRAGGSGVSGGGMTPHSGVSTPPASAGAVGQSASGGTQGTSMGRGGMAGGVPMTGTAGGKQDRKKSASVLSQVERSENLEKILGPAPLTVPPVIGDWARKTPPDTPQR</sequence>
<protein>
    <submittedName>
        <fullName evidence="2">Uncharacterized protein</fullName>
    </submittedName>
</protein>
<feature type="compositionally biased region" description="Basic and acidic residues" evidence="1">
    <location>
        <begin position="577"/>
        <end position="588"/>
    </location>
</feature>
<gene>
    <name evidence="2" type="ORF">JIM95_10765</name>
</gene>